<comment type="caution">
    <text evidence="2">The sequence shown here is derived from an EMBL/GenBank/DDBJ whole genome shotgun (WGS) entry which is preliminary data.</text>
</comment>
<reference evidence="2" key="1">
    <citation type="submission" date="2019-08" db="EMBL/GenBank/DDBJ databases">
        <authorList>
            <person name="Kucharzyk K."/>
            <person name="Murdoch R.W."/>
            <person name="Higgins S."/>
            <person name="Loffler F."/>
        </authorList>
    </citation>
    <scope>NUCLEOTIDE SEQUENCE</scope>
</reference>
<protein>
    <submittedName>
        <fullName evidence="2">Uncharacterized protein</fullName>
    </submittedName>
</protein>
<organism evidence="2">
    <name type="scientific">bioreactor metagenome</name>
    <dbReference type="NCBI Taxonomy" id="1076179"/>
    <lineage>
        <taxon>unclassified sequences</taxon>
        <taxon>metagenomes</taxon>
        <taxon>ecological metagenomes</taxon>
    </lineage>
</organism>
<evidence type="ECO:0000256" key="1">
    <source>
        <dbReference type="SAM" id="MobiDB-lite"/>
    </source>
</evidence>
<accession>A0A645BP51</accession>
<dbReference type="EMBL" id="VSSQ01021399">
    <property type="protein sequence ID" value="MPM66962.1"/>
    <property type="molecule type" value="Genomic_DNA"/>
</dbReference>
<evidence type="ECO:0000313" key="2">
    <source>
        <dbReference type="EMBL" id="MPM66962.1"/>
    </source>
</evidence>
<feature type="region of interest" description="Disordered" evidence="1">
    <location>
        <begin position="53"/>
        <end position="79"/>
    </location>
</feature>
<proteinExistence type="predicted"/>
<sequence>MTVEEGVAVGLGGKHLVGGHGAGRAIGVDYDEVRAGHLLGILSKHTGRKVGVAARTGGNHDRNGGGGLPAGGFRRGRGGCSSSGGRRCGTAAASAGGQAENHAGCKNGC</sequence>
<dbReference type="AlphaFoldDB" id="A0A645BP51"/>
<name>A0A645BP51_9ZZZZ</name>
<gene>
    <name evidence="2" type="ORF">SDC9_113876</name>
</gene>